<feature type="compositionally biased region" description="Basic and acidic residues" evidence="2">
    <location>
        <begin position="460"/>
        <end position="469"/>
    </location>
</feature>
<dbReference type="InterPro" id="IPR001245">
    <property type="entry name" value="Ser-Thr/Tyr_kinase_cat_dom"/>
</dbReference>
<dbReference type="InterPro" id="IPR011009">
    <property type="entry name" value="Kinase-like_dom_sf"/>
</dbReference>
<feature type="domain" description="Protein kinase" evidence="3">
    <location>
        <begin position="582"/>
        <end position="841"/>
    </location>
</feature>
<dbReference type="InterPro" id="IPR055164">
    <property type="entry name" value="EDR1/CTR1/ARMC3-like_pept-like"/>
</dbReference>
<dbReference type="PROSITE" id="PS00107">
    <property type="entry name" value="PROTEIN_KINASE_ATP"/>
    <property type="match status" value="1"/>
</dbReference>
<protein>
    <submittedName>
        <fullName evidence="4">Serine/threonine-protein kinase EDR1</fullName>
    </submittedName>
</protein>
<dbReference type="Proteomes" id="UP000436088">
    <property type="component" value="Unassembled WGS sequence"/>
</dbReference>
<evidence type="ECO:0000313" key="4">
    <source>
        <dbReference type="EMBL" id="KAE8662268.1"/>
    </source>
</evidence>
<feature type="compositionally biased region" description="Basic and acidic residues" evidence="2">
    <location>
        <begin position="417"/>
        <end position="427"/>
    </location>
</feature>
<dbReference type="EMBL" id="VEPZ02001715">
    <property type="protein sequence ID" value="KAE8662268.1"/>
    <property type="molecule type" value="Genomic_DNA"/>
</dbReference>
<dbReference type="GO" id="GO:0005524">
    <property type="term" value="F:ATP binding"/>
    <property type="evidence" value="ECO:0007669"/>
    <property type="project" value="UniProtKB-UniRule"/>
</dbReference>
<comment type="caution">
    <text evidence="4">The sequence shown here is derived from an EMBL/GenBank/DDBJ whole genome shotgun (WGS) entry which is preliminary data.</text>
</comment>
<dbReference type="Gene3D" id="3.30.200.20">
    <property type="entry name" value="Phosphorylase Kinase, domain 1"/>
    <property type="match status" value="1"/>
</dbReference>
<feature type="binding site" evidence="1">
    <location>
        <position position="610"/>
    </location>
    <ligand>
        <name>ATP</name>
        <dbReference type="ChEBI" id="CHEBI:30616"/>
    </ligand>
</feature>
<gene>
    <name evidence="4" type="ORF">F3Y22_tig00113716pilonHSYRG00092</name>
</gene>
<keyword evidence="4" id="KW-0808">Transferase</keyword>
<dbReference type="Pfam" id="PF14381">
    <property type="entry name" value="EDR1_CTR1_ARMC3_pept"/>
    <property type="match status" value="2"/>
</dbReference>
<evidence type="ECO:0000256" key="2">
    <source>
        <dbReference type="SAM" id="MobiDB-lite"/>
    </source>
</evidence>
<name>A0A6A2WPJ5_HIBSY</name>
<evidence type="ECO:0000313" key="5">
    <source>
        <dbReference type="Proteomes" id="UP000436088"/>
    </source>
</evidence>
<keyword evidence="5" id="KW-1185">Reference proteome</keyword>
<dbReference type="SUPFAM" id="SSF56112">
    <property type="entry name" value="Protein kinase-like (PK-like)"/>
    <property type="match status" value="1"/>
</dbReference>
<dbReference type="InterPro" id="IPR017441">
    <property type="entry name" value="Protein_kinase_ATP_BS"/>
</dbReference>
<evidence type="ECO:0000259" key="3">
    <source>
        <dbReference type="PROSITE" id="PS50011"/>
    </source>
</evidence>
<dbReference type="GO" id="GO:0004674">
    <property type="term" value="F:protein serine/threonine kinase activity"/>
    <property type="evidence" value="ECO:0007669"/>
    <property type="project" value="TreeGrafter"/>
</dbReference>
<dbReference type="InterPro" id="IPR000719">
    <property type="entry name" value="Prot_kinase_dom"/>
</dbReference>
<dbReference type="InterPro" id="IPR051681">
    <property type="entry name" value="Ser/Thr_Kinases-Pseudokinases"/>
</dbReference>
<keyword evidence="1" id="KW-0547">Nucleotide-binding</keyword>
<dbReference type="AlphaFoldDB" id="A0A6A2WPJ5"/>
<reference evidence="4" key="1">
    <citation type="submission" date="2019-09" db="EMBL/GenBank/DDBJ databases">
        <title>Draft genome information of white flower Hibiscus syriacus.</title>
        <authorList>
            <person name="Kim Y.-M."/>
        </authorList>
    </citation>
    <scope>NUCLEOTIDE SEQUENCE [LARGE SCALE GENOMIC DNA]</scope>
    <source>
        <strain evidence="4">YM2019G1</strain>
    </source>
</reference>
<dbReference type="PANTHER" id="PTHR44329">
    <property type="entry name" value="SERINE/THREONINE-PROTEIN KINASE TNNI3K-RELATED"/>
    <property type="match status" value="1"/>
</dbReference>
<keyword evidence="1" id="KW-0067">ATP-binding</keyword>
<dbReference type="PROSITE" id="PS50011">
    <property type="entry name" value="PROTEIN_KINASE_DOM"/>
    <property type="match status" value="1"/>
</dbReference>
<dbReference type="PANTHER" id="PTHR44329:SF146">
    <property type="entry name" value="SERINE_THREONINE-PROTEIN KINASE SIS8-RELATED"/>
    <property type="match status" value="1"/>
</dbReference>
<dbReference type="Pfam" id="PF07714">
    <property type="entry name" value="PK_Tyr_Ser-Thr"/>
    <property type="match status" value="1"/>
</dbReference>
<organism evidence="4 5">
    <name type="scientific">Hibiscus syriacus</name>
    <name type="common">Rose of Sharon</name>
    <dbReference type="NCBI Taxonomy" id="106335"/>
    <lineage>
        <taxon>Eukaryota</taxon>
        <taxon>Viridiplantae</taxon>
        <taxon>Streptophyta</taxon>
        <taxon>Embryophyta</taxon>
        <taxon>Tracheophyta</taxon>
        <taxon>Spermatophyta</taxon>
        <taxon>Magnoliopsida</taxon>
        <taxon>eudicotyledons</taxon>
        <taxon>Gunneridae</taxon>
        <taxon>Pentapetalae</taxon>
        <taxon>rosids</taxon>
        <taxon>malvids</taxon>
        <taxon>Malvales</taxon>
        <taxon>Malvaceae</taxon>
        <taxon>Malvoideae</taxon>
        <taxon>Hibiscus</taxon>
    </lineage>
</organism>
<feature type="region of interest" description="Disordered" evidence="2">
    <location>
        <begin position="1"/>
        <end position="21"/>
    </location>
</feature>
<keyword evidence="4" id="KW-0418">Kinase</keyword>
<sequence length="843" mass="92899">MKNILKKLHVSNQSEDDNKSSSVLSSWLNSVLVEKVPADLDGARRNSGSNNPRDPEVEEEYQIQLAMELSAREDPEAAQIEAVKQISLSSCGPENTPAEVVAYRYWNYNALNYDDKIPDGFYDLYGTLTESTSAGMPSLLDLQGMWEDNVSWEAVMVNRDSDANFNLVQKLAVLVSEYMGGPVADPGNVSRAWRSLSYSLKTTLGSMVLPLGSLTIGLARHRALLFKVLADGVGIPCRLVKGKHYTGSDDVAVNLLQKLDYSSKVLGVFFREYIVDLMADPGTLIPDAVVGLGVHWKMVQNMGHSGRDPVGSNLRNPRATSNSVPAWRRPVLELRNRPNYPCALARSPSWTEGINTPTVHGMKVRDVSQYMIDVTKENPQLAQKLHDVLLDSGVVAPPNLFTGIYSEQLDTENIEVRSSVETKDENRQGTGPGESKNHDDFAPSPYLPPLPQQKVSVKASSHDQPEHLKPVEGLGVIYPFDTREVTRPPVSSKCEASPIQYPRNVPVAAAAAAAAAVVAFNGSCSKKMLTSGCEHTGEREQDALRLNSGGNRLSDRSAGNDSSKSDTSLDDVAECELPWEEITLGERIGLGSYGEVYRGDWHGTEVAVKKFLNRISLGIHLKNSKVSKHFPKITLQSLHCPLHLFVQVTSLLSYKFVGPNHEKAKTSNVVLFMGAVTRPPNLSIVTEFLHRGILAPTCKQNARVPNDYVILARGMNYLHNCTPVCDFGLSRMKHSTYLSSMSTAGTAEWMAPEVLRNEPADEKCDVYSFGVILWELSTMQQPWKGMNPMQVVGAVGFQHRRLDIPDNLDSAVAEIIRKCWHTDPKLRPTFAEIMAALKPLQSL</sequence>
<feature type="region of interest" description="Disordered" evidence="2">
    <location>
        <begin position="417"/>
        <end position="469"/>
    </location>
</feature>
<feature type="compositionally biased region" description="Polar residues" evidence="2">
    <location>
        <begin position="557"/>
        <end position="566"/>
    </location>
</feature>
<dbReference type="Gene3D" id="1.10.510.10">
    <property type="entry name" value="Transferase(Phosphotransferase) domain 1"/>
    <property type="match status" value="1"/>
</dbReference>
<accession>A0A6A2WPJ5</accession>
<feature type="region of interest" description="Disordered" evidence="2">
    <location>
        <begin position="545"/>
        <end position="569"/>
    </location>
</feature>
<evidence type="ECO:0000256" key="1">
    <source>
        <dbReference type="PROSITE-ProRule" id="PRU10141"/>
    </source>
</evidence>
<proteinExistence type="predicted"/>